<evidence type="ECO:0000259" key="4">
    <source>
        <dbReference type="Pfam" id="PF26571"/>
    </source>
</evidence>
<dbReference type="CDD" id="cd00254">
    <property type="entry name" value="LT-like"/>
    <property type="match status" value="1"/>
</dbReference>
<dbReference type="Pfam" id="PF01551">
    <property type="entry name" value="Peptidase_M23"/>
    <property type="match status" value="1"/>
</dbReference>
<evidence type="ECO:0000259" key="2">
    <source>
        <dbReference type="Pfam" id="PF01464"/>
    </source>
</evidence>
<sequence>MKKAGCAILVIAMGLVLLIAVILVDGGDGEDDKCLPGGSKSAGGGVPAGQYSLPEENALDSVTSEFGLRGGAPHQGIDIAQGEGTPIYAFADGVVAQAGTASGFGQWIVIDHQIDGELVSTVYGHMMDGGVHVQTGERVKAGQHIADEGYNGQVSPPGPGGSHLHFEVWEGGRLSGGTAVNPRLWLDQAVEPGSGSDSGDTDKEAGETTAPTGRGELQPDPRFSEENLQLNSVRMGRAIAMNFPDVDTIGGWRPSDATADDHPAGRAVDVMIPQWQSDKGVELGDQVTEYVLGNWEYFQVDYIIWRQQLIYPDSTSTMEDRGSPTQNHFDHVHISLKPSEMAQPNAEVGTAPVGGSASRAEAGEIDPDCDVDGGDHDLALNADNIPADWVRPIQVAGGTCSAVSAPLIAGLLEQESGFNTSAVSGAGASGPAQFMPGTWASAGAEMSEDGKMIGPPGSGDINDPKDAIPAAGRYLCDIAGRQKPAIESGEVKGDPVELMLASYNAGEGAVQQYGGVPPYAETQNYVKIIPQKAKKYEEL</sequence>
<feature type="domain" description="Transglycosylase SLT" evidence="2">
    <location>
        <begin position="402"/>
        <end position="516"/>
    </location>
</feature>
<evidence type="ECO:0008006" key="7">
    <source>
        <dbReference type="Google" id="ProtNLM"/>
    </source>
</evidence>
<dbReference type="InterPro" id="IPR050570">
    <property type="entry name" value="Cell_wall_metabolism_enzyme"/>
</dbReference>
<dbReference type="OrthoDB" id="2989771at2"/>
<evidence type="ECO:0000313" key="5">
    <source>
        <dbReference type="EMBL" id="OAH29799.1"/>
    </source>
</evidence>
<reference evidence="6" key="1">
    <citation type="submission" date="2016-02" db="EMBL/GenBank/DDBJ databases">
        <authorList>
            <person name="Kaur G."/>
            <person name="Nair G.R."/>
            <person name="Mayilraj S."/>
        </authorList>
    </citation>
    <scope>NUCLEOTIDE SEQUENCE [LARGE SCALE GENOMIC DNA]</scope>
    <source>
        <strain evidence="6">GA-15</strain>
    </source>
</reference>
<feature type="domain" description="M23ase beta-sheet core" evidence="3">
    <location>
        <begin position="73"/>
        <end position="176"/>
    </location>
</feature>
<feature type="region of interest" description="Disordered" evidence="1">
    <location>
        <begin position="148"/>
        <end position="167"/>
    </location>
</feature>
<dbReference type="GO" id="GO:0004222">
    <property type="term" value="F:metalloendopeptidase activity"/>
    <property type="evidence" value="ECO:0007669"/>
    <property type="project" value="TreeGrafter"/>
</dbReference>
<accession>A0A177ILP8</accession>
<feature type="region of interest" description="Disordered" evidence="1">
    <location>
        <begin position="189"/>
        <end position="223"/>
    </location>
</feature>
<evidence type="ECO:0000259" key="3">
    <source>
        <dbReference type="Pfam" id="PF01551"/>
    </source>
</evidence>
<dbReference type="PANTHER" id="PTHR21666:SF270">
    <property type="entry name" value="MUREIN HYDROLASE ACTIVATOR ENVC"/>
    <property type="match status" value="1"/>
</dbReference>
<dbReference type="AlphaFoldDB" id="A0A177ILP8"/>
<evidence type="ECO:0000256" key="1">
    <source>
        <dbReference type="SAM" id="MobiDB-lite"/>
    </source>
</evidence>
<feature type="region of interest" description="Disordered" evidence="1">
    <location>
        <begin position="342"/>
        <end position="361"/>
    </location>
</feature>
<dbReference type="Gene3D" id="1.10.530.10">
    <property type="match status" value="1"/>
</dbReference>
<keyword evidence="6" id="KW-1185">Reference proteome</keyword>
<feature type="domain" description="ARB-07466-like C-terminal" evidence="4">
    <location>
        <begin position="225"/>
        <end position="329"/>
    </location>
</feature>
<dbReference type="InterPro" id="IPR016047">
    <property type="entry name" value="M23ase_b-sheet_dom"/>
</dbReference>
<dbReference type="InterPro" id="IPR011055">
    <property type="entry name" value="Dup_hybrid_motif"/>
</dbReference>
<dbReference type="Proteomes" id="UP000076947">
    <property type="component" value="Unassembled WGS sequence"/>
</dbReference>
<organism evidence="5 6">
    <name type="scientific">Corynebacterium stationis</name>
    <dbReference type="NCBI Taxonomy" id="1705"/>
    <lineage>
        <taxon>Bacteria</taxon>
        <taxon>Bacillati</taxon>
        <taxon>Actinomycetota</taxon>
        <taxon>Actinomycetes</taxon>
        <taxon>Mycobacteriales</taxon>
        <taxon>Corynebacteriaceae</taxon>
        <taxon>Corynebacterium</taxon>
    </lineage>
</organism>
<dbReference type="SUPFAM" id="SSF51261">
    <property type="entry name" value="Duplicated hybrid motif"/>
    <property type="match status" value="1"/>
</dbReference>
<dbReference type="Pfam" id="PF01464">
    <property type="entry name" value="SLT"/>
    <property type="match status" value="1"/>
</dbReference>
<protein>
    <recommendedName>
        <fullName evidence="7">Peptidase M23</fullName>
    </recommendedName>
</protein>
<dbReference type="InterPro" id="IPR023346">
    <property type="entry name" value="Lysozyme-like_dom_sf"/>
</dbReference>
<dbReference type="EMBL" id="LSTQ01000011">
    <property type="protein sequence ID" value="OAH29799.1"/>
    <property type="molecule type" value="Genomic_DNA"/>
</dbReference>
<dbReference type="InterPro" id="IPR008258">
    <property type="entry name" value="Transglycosylase_SLT_dom_1"/>
</dbReference>
<dbReference type="Gene3D" id="2.70.70.10">
    <property type="entry name" value="Glucose Permease (Domain IIA)"/>
    <property type="match status" value="1"/>
</dbReference>
<comment type="caution">
    <text evidence="5">The sequence shown here is derived from an EMBL/GenBank/DDBJ whole genome shotgun (WGS) entry which is preliminary data.</text>
</comment>
<proteinExistence type="predicted"/>
<dbReference type="SUPFAM" id="SSF53955">
    <property type="entry name" value="Lysozyme-like"/>
    <property type="match status" value="1"/>
</dbReference>
<gene>
    <name evidence="5" type="ORF">AYJ05_11615</name>
</gene>
<dbReference type="InterPro" id="IPR058593">
    <property type="entry name" value="ARB_07466-like_C"/>
</dbReference>
<dbReference type="Pfam" id="PF26571">
    <property type="entry name" value="VldE"/>
    <property type="match status" value="1"/>
</dbReference>
<name>A0A177ILP8_9CORY</name>
<evidence type="ECO:0000313" key="6">
    <source>
        <dbReference type="Proteomes" id="UP000076947"/>
    </source>
</evidence>
<dbReference type="RefSeq" id="WP_066839367.1">
    <property type="nucleotide sequence ID" value="NZ_LSTQ01000011.1"/>
</dbReference>
<dbReference type="PANTHER" id="PTHR21666">
    <property type="entry name" value="PEPTIDASE-RELATED"/>
    <property type="match status" value="1"/>
</dbReference>
<dbReference type="CDD" id="cd12797">
    <property type="entry name" value="M23_peptidase"/>
    <property type="match status" value="1"/>
</dbReference>